<dbReference type="PANTHER" id="PTHR39160:SF4">
    <property type="entry name" value="RESUSCITATION-PROMOTING FACTOR RPFB"/>
    <property type="match status" value="1"/>
</dbReference>
<reference evidence="4 5" key="1">
    <citation type="submission" date="2014-03" db="EMBL/GenBank/DDBJ databases">
        <title>Genome sequencing of lytic Listeria phages.</title>
        <authorList>
            <person name="Woolston J."/>
            <person name="Rajanna C."/>
            <person name="Abuladze T."/>
            <person name="Li M."/>
            <person name="Anderson B."/>
            <person name="Sulakvelidze A."/>
        </authorList>
    </citation>
    <scope>NUCLEOTIDE SEQUENCE [LARGE SCALE GENOMIC DNA]</scope>
</reference>
<sequence length="246" mass="26658">MKKGSKIAIATVVAVLIIVTVSLGYHTVKLNETNEAKKEEVAKLKENISSVSKDLDNLGKEHEKKVSESEVLKKDLDNKKKELEDKNKKEEQLKKEKEELQKQVSYKKSLKKKAVAENIPNAVKNNKSTKSDGEVKTEETKGSSFSVEVTYYAVGDGFTPGVHTANGTNVQNTITTSEGHRIIAVDPSVIPMNSIVKVTTGNGESFVAKACDTGGAIKGNIIDILVEPSADIYQLGRTTGTVEIIG</sequence>
<evidence type="ECO:0000313" key="4">
    <source>
        <dbReference type="EMBL" id="AID17196.1"/>
    </source>
</evidence>
<dbReference type="InterPro" id="IPR036908">
    <property type="entry name" value="RlpA-like_sf"/>
</dbReference>
<accession>A0A068CFD5</accession>
<dbReference type="RefSeq" id="YP_009793607.1">
    <property type="nucleotide sequence ID" value="NC_047872.1"/>
</dbReference>
<dbReference type="PANTHER" id="PTHR39160">
    <property type="entry name" value="CELL WALL-BINDING PROTEIN YOCH"/>
    <property type="match status" value="1"/>
</dbReference>
<name>A0A068CFD5_9CAUD</name>
<evidence type="ECO:0000313" key="5">
    <source>
        <dbReference type="Proteomes" id="UP000027385"/>
    </source>
</evidence>
<dbReference type="GeneID" id="54983852"/>
<dbReference type="CDD" id="cd14667">
    <property type="entry name" value="3D_containing_proteins"/>
    <property type="match status" value="1"/>
</dbReference>
<dbReference type="InterPro" id="IPR051933">
    <property type="entry name" value="Resuscitation_pf_RpfB"/>
</dbReference>
<dbReference type="Gene3D" id="2.40.40.10">
    <property type="entry name" value="RlpA-like domain"/>
    <property type="match status" value="1"/>
</dbReference>
<dbReference type="Proteomes" id="UP000027385">
    <property type="component" value="Segment"/>
</dbReference>
<dbReference type="KEGG" id="vg:54983852"/>
<organism evidence="4 5">
    <name type="scientific">Listeria phage LMTA-94</name>
    <dbReference type="NCBI Taxonomy" id="1486419"/>
    <lineage>
        <taxon>Viruses</taxon>
        <taxon>Duplodnaviria</taxon>
        <taxon>Heunggongvirae</taxon>
        <taxon>Uroviricota</taxon>
        <taxon>Caudoviricetes</taxon>
        <taxon>Herelleviridae</taxon>
        <taxon>Jasinskavirinae</taxon>
        <taxon>Pecentumvirus</taxon>
        <taxon>Pecentumvirus LMSP25</taxon>
    </lineage>
</organism>
<dbReference type="Pfam" id="PF06725">
    <property type="entry name" value="3D"/>
    <property type="match status" value="1"/>
</dbReference>
<dbReference type="EMBL" id="KJ586795">
    <property type="protein sequence ID" value="AID17196.1"/>
    <property type="molecule type" value="Genomic_DNA"/>
</dbReference>
<evidence type="ECO:0000256" key="2">
    <source>
        <dbReference type="SAM" id="MobiDB-lite"/>
    </source>
</evidence>
<feature type="region of interest" description="Disordered" evidence="2">
    <location>
        <begin position="54"/>
        <end position="100"/>
    </location>
</feature>
<feature type="region of interest" description="Disordered" evidence="2">
    <location>
        <begin position="117"/>
        <end position="139"/>
    </location>
</feature>
<keyword evidence="1" id="KW-0732">Signal</keyword>
<evidence type="ECO:0000256" key="1">
    <source>
        <dbReference type="ARBA" id="ARBA00022729"/>
    </source>
</evidence>
<dbReference type="GO" id="GO:0004553">
    <property type="term" value="F:hydrolase activity, hydrolyzing O-glycosyl compounds"/>
    <property type="evidence" value="ECO:0007669"/>
    <property type="project" value="InterPro"/>
</dbReference>
<dbReference type="GO" id="GO:0019867">
    <property type="term" value="C:outer membrane"/>
    <property type="evidence" value="ECO:0007669"/>
    <property type="project" value="InterPro"/>
</dbReference>
<feature type="domain" description="3D" evidence="3">
    <location>
        <begin position="182"/>
        <end position="244"/>
    </location>
</feature>
<dbReference type="SUPFAM" id="SSF50685">
    <property type="entry name" value="Barwin-like endoglucanases"/>
    <property type="match status" value="1"/>
</dbReference>
<dbReference type="GO" id="GO:0009254">
    <property type="term" value="P:peptidoglycan turnover"/>
    <property type="evidence" value="ECO:0007669"/>
    <property type="project" value="InterPro"/>
</dbReference>
<proteinExistence type="predicted"/>
<dbReference type="InterPro" id="IPR010611">
    <property type="entry name" value="3D_dom"/>
</dbReference>
<feature type="compositionally biased region" description="Basic and acidic residues" evidence="2">
    <location>
        <begin position="129"/>
        <end position="139"/>
    </location>
</feature>
<evidence type="ECO:0000259" key="3">
    <source>
        <dbReference type="Pfam" id="PF06725"/>
    </source>
</evidence>
<protein>
    <submittedName>
        <fullName evidence="4">3D-domain containing protein</fullName>
    </submittedName>
</protein>
<dbReference type="InterPro" id="IPR059180">
    <property type="entry name" value="3D_YorM"/>
</dbReference>